<dbReference type="EMBL" id="WUBL01000033">
    <property type="protein sequence ID" value="KAF2969664.1"/>
    <property type="molecule type" value="Genomic_DNA"/>
</dbReference>
<dbReference type="SMART" id="SM00248">
    <property type="entry name" value="ANK"/>
    <property type="match status" value="3"/>
</dbReference>
<keyword evidence="1" id="KW-0040">ANK repeat</keyword>
<dbReference type="Pfam" id="PF26082">
    <property type="entry name" value="zf-C2H2_AcuF"/>
    <property type="match status" value="1"/>
</dbReference>
<dbReference type="AlphaFoldDB" id="A0A7C8IWJ2"/>
<evidence type="ECO:0000313" key="5">
    <source>
        <dbReference type="Proteomes" id="UP000481858"/>
    </source>
</evidence>
<dbReference type="InterPro" id="IPR058925">
    <property type="entry name" value="zf-C2H2_AcuF"/>
</dbReference>
<dbReference type="Proteomes" id="UP000481858">
    <property type="component" value="Unassembled WGS sequence"/>
</dbReference>
<evidence type="ECO:0000259" key="3">
    <source>
        <dbReference type="PROSITE" id="PS00028"/>
    </source>
</evidence>
<feature type="compositionally biased region" description="Polar residues" evidence="2">
    <location>
        <begin position="155"/>
        <end position="168"/>
    </location>
</feature>
<reference evidence="4 5" key="1">
    <citation type="submission" date="2019-12" db="EMBL/GenBank/DDBJ databases">
        <title>Draft genome sequence of the ascomycete Xylaria multiplex DSM 110363.</title>
        <authorList>
            <person name="Buettner E."/>
            <person name="Kellner H."/>
        </authorList>
    </citation>
    <scope>NUCLEOTIDE SEQUENCE [LARGE SCALE GENOMIC DNA]</scope>
    <source>
        <strain evidence="4 5">DSM 110363</strain>
    </source>
</reference>
<sequence length="839" mass="94141">MPKIRLLVRQIAEQVRSLHEISSLLRRPTVTNKFIRSVGAELEVGNLQGLDNIPLNSAFELFDKSHVLEKVLHWRGLGKSVQNVHFSDEAVTPVDGTLNDQEIHDIRWFCQRLAKANTRRREQLQYWQTHPYDPNQVFTSTNLAEDIVVARQEDSQSQVSTIKPPNSHASHEGSKSVISKQSFSTVALSDVHDTGTNVRPRTIYAPTAVGRDRTISIPGPPRTKDGETSFPCPYCGMKLESKDMTRQLWKRHVFRDLRPYVCTFKHCHNAGKLFSSRHDWKNHEFQIHRREYVCQRCRTRCASRQEMSTHLQGHYGDPIPPAQMNIILDLCDRQVDPSSNHTDSCILCGEEMSLSALYDHVATHMENLSVFILPIPEGDEEDTRGSVISGRADILNSINDGTSSSPGVSSLGFSAAEDDDIFLTIYEAPPGEEIEYTPKSPARDAAGGGSTSILYTKQHPYDEFDRIPGHKNHIDRHGQTLLAKACARGEYEMVKKRLAERPEDLDFADFAGNTPLQVASLNGHENIVRLLIEAGCKLDCRNHSMETPLLDAVENGHLEVVKLLLEAYVDPRVANAEGHEPLEKVPDDLDNAEEIRAALRGAKERWENSFEIVQSQEIRRTSPPHTLISFGAVPRSIQKGLDSTEAVDPTTQSNPPSSDTNPNESQARALWTPHVSLSLTKTQPFPFEKDTNAYKRCLSRGLYQMVPVIGVDSESFNRAINKSFGSLLRGRAWAPLQARPCNEPGLEGLPMLRPLDPMLSGGPYDLEFLKQHCVVCDVTGKSESLYIAMTHDTFSWEFLRQSPCYLDGLEASWLYDPVLDHHDISVDLESARVSSLELL</sequence>
<protein>
    <recommendedName>
        <fullName evidence="3">C2H2-type domain-containing protein</fullName>
    </recommendedName>
</protein>
<accession>A0A7C8IWJ2</accession>
<comment type="caution">
    <text evidence="4">The sequence shown here is derived from an EMBL/GenBank/DDBJ whole genome shotgun (WGS) entry which is preliminary data.</text>
</comment>
<feature type="repeat" description="ANK" evidence="1">
    <location>
        <begin position="544"/>
        <end position="576"/>
    </location>
</feature>
<feature type="compositionally biased region" description="Polar residues" evidence="2">
    <location>
        <begin position="649"/>
        <end position="666"/>
    </location>
</feature>
<dbReference type="InterPro" id="IPR036770">
    <property type="entry name" value="Ankyrin_rpt-contain_sf"/>
</dbReference>
<dbReference type="InParanoid" id="A0A7C8IWJ2"/>
<evidence type="ECO:0000256" key="2">
    <source>
        <dbReference type="SAM" id="MobiDB-lite"/>
    </source>
</evidence>
<dbReference type="SMART" id="SM00355">
    <property type="entry name" value="ZnF_C2H2"/>
    <property type="match status" value="3"/>
</dbReference>
<dbReference type="Pfam" id="PF12796">
    <property type="entry name" value="Ank_2"/>
    <property type="match status" value="1"/>
</dbReference>
<organism evidence="4 5">
    <name type="scientific">Xylaria multiplex</name>
    <dbReference type="NCBI Taxonomy" id="323545"/>
    <lineage>
        <taxon>Eukaryota</taxon>
        <taxon>Fungi</taxon>
        <taxon>Dikarya</taxon>
        <taxon>Ascomycota</taxon>
        <taxon>Pezizomycotina</taxon>
        <taxon>Sordariomycetes</taxon>
        <taxon>Xylariomycetidae</taxon>
        <taxon>Xylariales</taxon>
        <taxon>Xylariaceae</taxon>
        <taxon>Xylaria</taxon>
    </lineage>
</organism>
<name>A0A7C8IWJ2_9PEZI</name>
<proteinExistence type="predicted"/>
<dbReference type="SUPFAM" id="SSF48403">
    <property type="entry name" value="Ankyrin repeat"/>
    <property type="match status" value="1"/>
</dbReference>
<dbReference type="PROSITE" id="PS00028">
    <property type="entry name" value="ZINC_FINGER_C2H2_1"/>
    <property type="match status" value="1"/>
</dbReference>
<keyword evidence="5" id="KW-1185">Reference proteome</keyword>
<feature type="repeat" description="ANK" evidence="1">
    <location>
        <begin position="511"/>
        <end position="543"/>
    </location>
</feature>
<dbReference type="Gene3D" id="1.25.40.20">
    <property type="entry name" value="Ankyrin repeat-containing domain"/>
    <property type="match status" value="1"/>
</dbReference>
<dbReference type="Pfam" id="PF12874">
    <property type="entry name" value="zf-met"/>
    <property type="match status" value="1"/>
</dbReference>
<dbReference type="PANTHER" id="PTHR35391">
    <property type="entry name" value="C2H2-TYPE DOMAIN-CONTAINING PROTEIN-RELATED"/>
    <property type="match status" value="1"/>
</dbReference>
<feature type="region of interest" description="Disordered" evidence="2">
    <location>
        <begin position="641"/>
        <end position="666"/>
    </location>
</feature>
<dbReference type="PANTHER" id="PTHR35391:SF7">
    <property type="entry name" value="C2H2-TYPE DOMAIN-CONTAINING PROTEIN"/>
    <property type="match status" value="1"/>
</dbReference>
<feature type="domain" description="C2H2-type" evidence="3">
    <location>
        <begin position="294"/>
        <end position="314"/>
    </location>
</feature>
<dbReference type="PROSITE" id="PS50088">
    <property type="entry name" value="ANK_REPEAT"/>
    <property type="match status" value="2"/>
</dbReference>
<gene>
    <name evidence="4" type="ORF">GQX73_g3944</name>
</gene>
<dbReference type="InterPro" id="IPR013087">
    <property type="entry name" value="Znf_C2H2_type"/>
</dbReference>
<dbReference type="PROSITE" id="PS50297">
    <property type="entry name" value="ANK_REP_REGION"/>
    <property type="match status" value="2"/>
</dbReference>
<evidence type="ECO:0000256" key="1">
    <source>
        <dbReference type="PROSITE-ProRule" id="PRU00023"/>
    </source>
</evidence>
<dbReference type="OrthoDB" id="194358at2759"/>
<dbReference type="InterPro" id="IPR002110">
    <property type="entry name" value="Ankyrin_rpt"/>
</dbReference>
<feature type="region of interest" description="Disordered" evidence="2">
    <location>
        <begin position="153"/>
        <end position="177"/>
    </location>
</feature>
<evidence type="ECO:0000313" key="4">
    <source>
        <dbReference type="EMBL" id="KAF2969664.1"/>
    </source>
</evidence>